<feature type="region of interest" description="Disordered" evidence="1">
    <location>
        <begin position="1"/>
        <end position="24"/>
    </location>
</feature>
<name>A0A814X203_9BILA</name>
<dbReference type="AlphaFoldDB" id="A0A814X203"/>
<dbReference type="EMBL" id="CAJNOG010000384">
    <property type="protein sequence ID" value="CAF1212041.1"/>
    <property type="molecule type" value="Genomic_DNA"/>
</dbReference>
<organism evidence="2 4">
    <name type="scientific">Adineta steineri</name>
    <dbReference type="NCBI Taxonomy" id="433720"/>
    <lineage>
        <taxon>Eukaryota</taxon>
        <taxon>Metazoa</taxon>
        <taxon>Spiralia</taxon>
        <taxon>Gnathifera</taxon>
        <taxon>Rotifera</taxon>
        <taxon>Eurotatoria</taxon>
        <taxon>Bdelloidea</taxon>
        <taxon>Adinetida</taxon>
        <taxon>Adinetidae</taxon>
        <taxon>Adineta</taxon>
    </lineage>
</organism>
<dbReference type="Proteomes" id="UP000663844">
    <property type="component" value="Unassembled WGS sequence"/>
</dbReference>
<evidence type="ECO:0000313" key="4">
    <source>
        <dbReference type="Proteomes" id="UP000663845"/>
    </source>
</evidence>
<dbReference type="Proteomes" id="UP000663845">
    <property type="component" value="Unassembled WGS sequence"/>
</dbReference>
<dbReference type="EMBL" id="CAJOAZ010004007">
    <property type="protein sequence ID" value="CAF4039300.1"/>
    <property type="molecule type" value="Genomic_DNA"/>
</dbReference>
<evidence type="ECO:0000313" key="2">
    <source>
        <dbReference type="EMBL" id="CAF1212041.1"/>
    </source>
</evidence>
<gene>
    <name evidence="2" type="ORF">JYZ213_LOCUS27510</name>
    <name evidence="3" type="ORF">OXD698_LOCUS31821</name>
</gene>
<comment type="caution">
    <text evidence="2">The sequence shown here is derived from an EMBL/GenBank/DDBJ whole genome shotgun (WGS) entry which is preliminary data.</text>
</comment>
<proteinExistence type="predicted"/>
<accession>A0A814X203</accession>
<evidence type="ECO:0000313" key="3">
    <source>
        <dbReference type="EMBL" id="CAF4039300.1"/>
    </source>
</evidence>
<reference evidence="2" key="1">
    <citation type="submission" date="2021-02" db="EMBL/GenBank/DDBJ databases">
        <authorList>
            <person name="Nowell W R."/>
        </authorList>
    </citation>
    <scope>NUCLEOTIDE SEQUENCE</scope>
</reference>
<protein>
    <submittedName>
        <fullName evidence="2">Uncharacterized protein</fullName>
    </submittedName>
</protein>
<evidence type="ECO:0000256" key="1">
    <source>
        <dbReference type="SAM" id="MobiDB-lite"/>
    </source>
</evidence>
<sequence length="105" mass="12004">MGQKLVACFPPPPPTATERKLSEQMLSPLQLSSGTNNGVIEDHFECDKTATIRVFESEDFSKIKEKIFLAFGGNQLHPELWPNNQELCLQGEWLPRYEKTDRLLK</sequence>